<organism evidence="1 2">
    <name type="scientific">Euplotes crassus</name>
    <dbReference type="NCBI Taxonomy" id="5936"/>
    <lineage>
        <taxon>Eukaryota</taxon>
        <taxon>Sar</taxon>
        <taxon>Alveolata</taxon>
        <taxon>Ciliophora</taxon>
        <taxon>Intramacronucleata</taxon>
        <taxon>Spirotrichea</taxon>
        <taxon>Hypotrichia</taxon>
        <taxon>Euplotida</taxon>
        <taxon>Euplotidae</taxon>
        <taxon>Moneuplotes</taxon>
    </lineage>
</organism>
<dbReference type="InterPro" id="IPR032675">
    <property type="entry name" value="LRR_dom_sf"/>
</dbReference>
<protein>
    <submittedName>
        <fullName evidence="1">Uncharacterized protein</fullName>
    </submittedName>
</protein>
<proteinExistence type="predicted"/>
<gene>
    <name evidence="1" type="ORF">ECRASSUSDP1_LOCUS7858</name>
</gene>
<reference evidence="1" key="1">
    <citation type="submission" date="2023-07" db="EMBL/GenBank/DDBJ databases">
        <authorList>
            <consortium name="AG Swart"/>
            <person name="Singh M."/>
            <person name="Singh A."/>
            <person name="Seah K."/>
            <person name="Emmerich C."/>
        </authorList>
    </citation>
    <scope>NUCLEOTIDE SEQUENCE</scope>
    <source>
        <strain evidence="1">DP1</strain>
    </source>
</reference>
<dbReference type="SUPFAM" id="SSF52047">
    <property type="entry name" value="RNI-like"/>
    <property type="match status" value="1"/>
</dbReference>
<dbReference type="EMBL" id="CAMPGE010007671">
    <property type="protein sequence ID" value="CAI2366585.1"/>
    <property type="molecule type" value="Genomic_DNA"/>
</dbReference>
<evidence type="ECO:0000313" key="2">
    <source>
        <dbReference type="Proteomes" id="UP001295684"/>
    </source>
</evidence>
<dbReference type="Gene3D" id="3.80.10.10">
    <property type="entry name" value="Ribonuclease Inhibitor"/>
    <property type="match status" value="1"/>
</dbReference>
<accession>A0AAD1UJH1</accession>
<comment type="caution">
    <text evidence="1">The sequence shown here is derived from an EMBL/GenBank/DDBJ whole genome shotgun (WGS) entry which is preliminary data.</text>
</comment>
<sequence length="270" mass="31692">MESEDQITQEKLDQRISLEKCILVKSIKEQWLRFCRIHYNTFSRRIKISQPGLESGEHCADFKLKMYFKFPGYMKFTKKIKFLKFVNVKEVCLYIGKKRNKDIMNFIDFSFPNKTNELYISLSLEMQLNRTTYLNSFIRISSKVTRRVAFDSFCLSLRQLKKLVAAYRHVEKLGIYECKLSISTVHDFSTSLKNCKIQTISLGKTGAKSCSNWKDHPDEFKNLIQCFATSPDLKKSLRKIDLWKCEIKQSEAQEILTEIQLEEVEIIDGA</sequence>
<dbReference type="AlphaFoldDB" id="A0AAD1UJH1"/>
<evidence type="ECO:0000313" key="1">
    <source>
        <dbReference type="EMBL" id="CAI2366585.1"/>
    </source>
</evidence>
<keyword evidence="2" id="KW-1185">Reference proteome</keyword>
<dbReference type="Proteomes" id="UP001295684">
    <property type="component" value="Unassembled WGS sequence"/>
</dbReference>
<name>A0AAD1UJH1_EUPCR</name>